<dbReference type="EMBL" id="SORE01000005">
    <property type="protein sequence ID" value="TDY52348.1"/>
    <property type="molecule type" value="Genomic_DNA"/>
</dbReference>
<dbReference type="AlphaFoldDB" id="A0A4R8LWX6"/>
<dbReference type="InterPro" id="IPR001807">
    <property type="entry name" value="ClC"/>
</dbReference>
<dbReference type="InterPro" id="IPR050368">
    <property type="entry name" value="ClC-type_chloride_channel"/>
</dbReference>
<evidence type="ECO:0000256" key="9">
    <source>
        <dbReference type="ARBA" id="ARBA00023303"/>
    </source>
</evidence>
<feature type="transmembrane region" description="Helical" evidence="11">
    <location>
        <begin position="235"/>
        <end position="257"/>
    </location>
</feature>
<sequence>MSLDDHKRDFSSNARLPGISALAVVIGLLSTLAAFVLLNLIRLFTNLFFFGSFSFVDRSPALNTLGPWVVLIPIAGGLIVGLMARYGSDKIRGHGIPEAIEAILFGKSRMSPKVAILKPLSSGIVIGSGGPFGAEGPIIMTGGALGSLLAQCFKVTAAERKTLLVAGAAAGMTAVFGTPVAAVLLAVELLLFEWRPRSFLPVAVACAVAGFARAVFFGTAPLFPLQTAEPSAMSLVSCAVAGVLSGALASGLSAALYKVEDLFARLPIHWMWWPALGGIVVGIGGFVEPRALGVGYDVIGDLLHQHIALQFAVALLVVKAVMWVIALGSGTSGGVLAPLLMLGAGLGVVLGHVLPGGEPSLWPLVCMAATLGATLGAPLTAIVFAFGLTHDANALLPLLAATLVAHGFATVVMKRSIMTEKIARRGYHIYREYGVDPLERHYVDEVMSRTVEAIDAHVTVRDALATYFGTNQTRRAYPVISNEAVLGVIDRAALERIRELSTRTVATATTATSNIAIANGASNGATTDTLPDPLDTRIGDLLQDAPPVALPHETCRLVATRLAVHGLERLPVVADRKSLRLIGIVSRSDLIKPSLGHFEEEQKRERFRRIGFWSNAGKQTLAAAQKETPSHS</sequence>
<comment type="caution">
    <text evidence="13">The sequence shown here is derived from an EMBL/GenBank/DDBJ whole genome shotgun (WGS) entry which is preliminary data.</text>
</comment>
<evidence type="ECO:0000256" key="11">
    <source>
        <dbReference type="SAM" id="Phobius"/>
    </source>
</evidence>
<evidence type="ECO:0000256" key="2">
    <source>
        <dbReference type="ARBA" id="ARBA00022448"/>
    </source>
</evidence>
<evidence type="ECO:0000256" key="8">
    <source>
        <dbReference type="ARBA" id="ARBA00023214"/>
    </source>
</evidence>
<dbReference type="Pfam" id="PF00571">
    <property type="entry name" value="CBS"/>
    <property type="match status" value="2"/>
</dbReference>
<dbReference type="GO" id="GO:0034707">
    <property type="term" value="C:chloride channel complex"/>
    <property type="evidence" value="ECO:0007669"/>
    <property type="project" value="UniProtKB-KW"/>
</dbReference>
<keyword evidence="6 11" id="KW-0472">Membrane</keyword>
<dbReference type="Gene3D" id="1.10.3080.10">
    <property type="entry name" value="Clc chloride channel"/>
    <property type="match status" value="1"/>
</dbReference>
<evidence type="ECO:0000256" key="3">
    <source>
        <dbReference type="ARBA" id="ARBA00022692"/>
    </source>
</evidence>
<comment type="subcellular location">
    <subcellularLocation>
        <location evidence="1">Membrane</location>
        <topology evidence="1">Multi-pass membrane protein</topology>
    </subcellularLocation>
</comment>
<keyword evidence="4 11" id="KW-1133">Transmembrane helix</keyword>
<keyword evidence="9" id="KW-0407">Ion channel</keyword>
<dbReference type="InterPro" id="IPR014743">
    <property type="entry name" value="Cl-channel_core"/>
</dbReference>
<proteinExistence type="predicted"/>
<dbReference type="InterPro" id="IPR000644">
    <property type="entry name" value="CBS_dom"/>
</dbReference>
<dbReference type="PANTHER" id="PTHR43427">
    <property type="entry name" value="CHLORIDE CHANNEL PROTEIN CLC-E"/>
    <property type="match status" value="1"/>
</dbReference>
<feature type="transmembrane region" description="Helical" evidence="11">
    <location>
        <begin position="163"/>
        <end position="187"/>
    </location>
</feature>
<feature type="transmembrane region" description="Helical" evidence="11">
    <location>
        <begin position="335"/>
        <end position="354"/>
    </location>
</feature>
<dbReference type="PROSITE" id="PS51371">
    <property type="entry name" value="CBS"/>
    <property type="match status" value="1"/>
</dbReference>
<keyword evidence="3 11" id="KW-0812">Transmembrane</keyword>
<feature type="transmembrane region" description="Helical" evidence="11">
    <location>
        <begin position="307"/>
        <end position="329"/>
    </location>
</feature>
<feature type="transmembrane region" description="Helical" evidence="11">
    <location>
        <begin position="269"/>
        <end position="287"/>
    </location>
</feature>
<evidence type="ECO:0000256" key="6">
    <source>
        <dbReference type="ARBA" id="ARBA00023136"/>
    </source>
</evidence>
<dbReference type="SUPFAM" id="SSF81340">
    <property type="entry name" value="Clc chloride channel"/>
    <property type="match status" value="1"/>
</dbReference>
<feature type="transmembrane region" description="Helical" evidence="11">
    <location>
        <begin position="394"/>
        <end position="413"/>
    </location>
</feature>
<dbReference type="Proteomes" id="UP000295509">
    <property type="component" value="Unassembled WGS sequence"/>
</dbReference>
<evidence type="ECO:0000256" key="1">
    <source>
        <dbReference type="ARBA" id="ARBA00004141"/>
    </source>
</evidence>
<name>A0A4R8LWX6_9BURK</name>
<reference evidence="13 14" key="1">
    <citation type="submission" date="2019-03" db="EMBL/GenBank/DDBJ databases">
        <title>Genomic Encyclopedia of Type Strains, Phase III (KMG-III): the genomes of soil and plant-associated and newly described type strains.</title>
        <authorList>
            <person name="Whitman W."/>
        </authorList>
    </citation>
    <scope>NUCLEOTIDE SEQUENCE [LARGE SCALE GENOMIC DNA]</scope>
    <source>
        <strain evidence="13 14">LMG 29544</strain>
    </source>
</reference>
<accession>A0A4R8LWX6</accession>
<feature type="transmembrane region" description="Helical" evidence="11">
    <location>
        <begin position="361"/>
        <end position="388"/>
    </location>
</feature>
<dbReference type="GO" id="GO:0005254">
    <property type="term" value="F:chloride channel activity"/>
    <property type="evidence" value="ECO:0007669"/>
    <property type="project" value="UniProtKB-KW"/>
</dbReference>
<evidence type="ECO:0000256" key="7">
    <source>
        <dbReference type="ARBA" id="ARBA00023173"/>
    </source>
</evidence>
<dbReference type="PRINTS" id="PR00762">
    <property type="entry name" value="CLCHANNEL"/>
</dbReference>
<dbReference type="SMART" id="SM00116">
    <property type="entry name" value="CBS"/>
    <property type="match status" value="2"/>
</dbReference>
<feature type="transmembrane region" description="Helical" evidence="11">
    <location>
        <begin position="21"/>
        <end position="45"/>
    </location>
</feature>
<gene>
    <name evidence="13" type="ORF">BX592_105232</name>
</gene>
<dbReference type="RefSeq" id="WP_134191269.1">
    <property type="nucleotide sequence ID" value="NZ_JBHLUW010000027.1"/>
</dbReference>
<feature type="transmembrane region" description="Helical" evidence="11">
    <location>
        <begin position="65"/>
        <end position="84"/>
    </location>
</feature>
<feature type="transmembrane region" description="Helical" evidence="11">
    <location>
        <begin position="199"/>
        <end position="223"/>
    </location>
</feature>
<protein>
    <submittedName>
        <fullName evidence="13">H+/Cl-antiporter ClcA</fullName>
    </submittedName>
</protein>
<evidence type="ECO:0000256" key="5">
    <source>
        <dbReference type="ARBA" id="ARBA00023065"/>
    </source>
</evidence>
<dbReference type="OrthoDB" id="9767361at2"/>
<organism evidence="13 14">
    <name type="scientific">Paraburkholderia rhizosphaerae</name>
    <dbReference type="NCBI Taxonomy" id="480658"/>
    <lineage>
        <taxon>Bacteria</taxon>
        <taxon>Pseudomonadati</taxon>
        <taxon>Pseudomonadota</taxon>
        <taxon>Betaproteobacteria</taxon>
        <taxon>Burkholderiales</taxon>
        <taxon>Burkholderiaceae</taxon>
        <taxon>Paraburkholderia</taxon>
    </lineage>
</organism>
<keyword evidence="8" id="KW-0868">Chloride</keyword>
<evidence type="ECO:0000259" key="12">
    <source>
        <dbReference type="PROSITE" id="PS51371"/>
    </source>
</evidence>
<evidence type="ECO:0000313" key="13">
    <source>
        <dbReference type="EMBL" id="TDY52348.1"/>
    </source>
</evidence>
<keyword evidence="14" id="KW-1185">Reference proteome</keyword>
<dbReference type="SUPFAM" id="SSF54631">
    <property type="entry name" value="CBS-domain pair"/>
    <property type="match status" value="1"/>
</dbReference>
<keyword evidence="5" id="KW-0406">Ion transport</keyword>
<feature type="domain" description="CBS" evidence="12">
    <location>
        <begin position="542"/>
        <end position="600"/>
    </location>
</feature>
<dbReference type="Gene3D" id="3.10.580.10">
    <property type="entry name" value="CBS-domain"/>
    <property type="match status" value="1"/>
</dbReference>
<dbReference type="InterPro" id="IPR046342">
    <property type="entry name" value="CBS_dom_sf"/>
</dbReference>
<evidence type="ECO:0000256" key="10">
    <source>
        <dbReference type="PROSITE-ProRule" id="PRU00703"/>
    </source>
</evidence>
<evidence type="ECO:0000256" key="4">
    <source>
        <dbReference type="ARBA" id="ARBA00022989"/>
    </source>
</evidence>
<dbReference type="CDD" id="cd00400">
    <property type="entry name" value="Voltage_gated_ClC"/>
    <property type="match status" value="1"/>
</dbReference>
<evidence type="ECO:0000313" key="14">
    <source>
        <dbReference type="Proteomes" id="UP000295509"/>
    </source>
</evidence>
<keyword evidence="2" id="KW-0813">Transport</keyword>
<keyword evidence="7" id="KW-0869">Chloride channel</keyword>
<keyword evidence="10" id="KW-0129">CBS domain</keyword>
<dbReference type="CDD" id="cd02205">
    <property type="entry name" value="CBS_pair_SF"/>
    <property type="match status" value="1"/>
</dbReference>
<dbReference type="Pfam" id="PF00654">
    <property type="entry name" value="Voltage_CLC"/>
    <property type="match status" value="1"/>
</dbReference>
<dbReference type="PANTHER" id="PTHR43427:SF6">
    <property type="entry name" value="CHLORIDE CHANNEL PROTEIN CLC-E"/>
    <property type="match status" value="1"/>
</dbReference>